<name>A0A8H6RBB8_9PEZI</name>
<dbReference type="AlphaFoldDB" id="A0A8H6RBB8"/>
<dbReference type="PANTHER" id="PTHR33112">
    <property type="entry name" value="DOMAIN PROTEIN, PUTATIVE-RELATED"/>
    <property type="match status" value="1"/>
</dbReference>
<sequence length="531" mass="59656">MALLCKICTALNLRRLFTGPGGNDEVELGSYEEIEDRGANCELCQLILLAVDYGPWKYRGKLGQEDGFILVPVPTAALRCKSTYGEVAPRACRLHIFTDDFEDAGDVMLDSRDSELLGRPALGYGRLIESRQIDYDVIKSWISDCGLRHKKCDVTYRSVSAVQQLPEQSLLIDVHKQCLVDAPQNVHYAALSYKWGEAQQYLTLEKEFEALQKPGALTSRPLPATVRDAITLTSNIGLDYVWVDALCIIQDSPSHKAKQISQMHLVYGCATVTIVAASSAHADDGLAGVHDKPRDFSECSASINGLRLIARKCFLGRIMNASEYNTRAWTYQESSLSRRVLSITSRGVTMQCCSSLFSEEMVFEDSACDIPDCQNHSLEIDGEQRNIWREFLAKKNHPVSTECTDACNMQARQSYLSRSLPTYPKPTHNASSKDWSQLSWQACSDCISFLKRNEAEWLMYQEAVRSYTHRHMRFESDRIPAFSGLAGILADQFNSPFLYGLPEKYLDLALLWAPRNRLTSPCRRNGLRGVP</sequence>
<organism evidence="2 3">
    <name type="scientific">Pseudocercospora fuligena</name>
    <dbReference type="NCBI Taxonomy" id="685502"/>
    <lineage>
        <taxon>Eukaryota</taxon>
        <taxon>Fungi</taxon>
        <taxon>Dikarya</taxon>
        <taxon>Ascomycota</taxon>
        <taxon>Pezizomycotina</taxon>
        <taxon>Dothideomycetes</taxon>
        <taxon>Dothideomycetidae</taxon>
        <taxon>Mycosphaerellales</taxon>
        <taxon>Mycosphaerellaceae</taxon>
        <taxon>Pseudocercospora</taxon>
    </lineage>
</organism>
<dbReference type="Proteomes" id="UP000660729">
    <property type="component" value="Unassembled WGS sequence"/>
</dbReference>
<comment type="caution">
    <text evidence="2">The sequence shown here is derived from an EMBL/GenBank/DDBJ whole genome shotgun (WGS) entry which is preliminary data.</text>
</comment>
<evidence type="ECO:0000313" key="2">
    <source>
        <dbReference type="EMBL" id="KAF7188469.1"/>
    </source>
</evidence>
<gene>
    <name evidence="2" type="ORF">HII31_10131</name>
</gene>
<dbReference type="EMBL" id="JABCIY010000209">
    <property type="protein sequence ID" value="KAF7188469.1"/>
    <property type="molecule type" value="Genomic_DNA"/>
</dbReference>
<reference evidence="2" key="1">
    <citation type="submission" date="2020-04" db="EMBL/GenBank/DDBJ databases">
        <title>Draft genome resource of the tomato pathogen Pseudocercospora fuligena.</title>
        <authorList>
            <person name="Zaccaron A."/>
        </authorList>
    </citation>
    <scope>NUCLEOTIDE SEQUENCE</scope>
    <source>
        <strain evidence="2">PF001</strain>
    </source>
</reference>
<dbReference type="PANTHER" id="PTHR33112:SF12">
    <property type="entry name" value="HETEROKARYON INCOMPATIBILITY DOMAIN-CONTAINING PROTEIN"/>
    <property type="match status" value="1"/>
</dbReference>
<evidence type="ECO:0000313" key="3">
    <source>
        <dbReference type="Proteomes" id="UP000660729"/>
    </source>
</evidence>
<dbReference type="InterPro" id="IPR010730">
    <property type="entry name" value="HET"/>
</dbReference>
<dbReference type="Pfam" id="PF06985">
    <property type="entry name" value="HET"/>
    <property type="match status" value="1"/>
</dbReference>
<keyword evidence="3" id="KW-1185">Reference proteome</keyword>
<accession>A0A8H6RBB8</accession>
<protein>
    <recommendedName>
        <fullName evidence="1">Heterokaryon incompatibility domain-containing protein</fullName>
    </recommendedName>
</protein>
<proteinExistence type="predicted"/>
<dbReference type="OrthoDB" id="3649769at2759"/>
<feature type="domain" description="Heterokaryon incompatibility" evidence="1">
    <location>
        <begin position="188"/>
        <end position="333"/>
    </location>
</feature>
<evidence type="ECO:0000259" key="1">
    <source>
        <dbReference type="Pfam" id="PF06985"/>
    </source>
</evidence>